<reference evidence="3 4" key="1">
    <citation type="submission" date="2016-10" db="EMBL/GenBank/DDBJ databases">
        <title>Description of Gloeomargarita lithophora gen. nov., sp. nov., a thylakoid-bearing basal-branching cyanobacterium with intracellular carbonates, and proposal for Gloeomargaritales ord. nov.</title>
        <authorList>
            <person name="Moreira D."/>
            <person name="Tavera R."/>
            <person name="Benzerara K."/>
            <person name="Skouri-Panet F."/>
            <person name="Couradeau E."/>
            <person name="Gerard E."/>
            <person name="Loussert C."/>
            <person name="Novelo E."/>
            <person name="Zivanovic Y."/>
            <person name="Lopez-Garcia P."/>
        </authorList>
    </citation>
    <scope>NUCLEOTIDE SEQUENCE [LARGE SCALE GENOMIC DNA]</scope>
    <source>
        <strain evidence="3 4">D10</strain>
    </source>
</reference>
<dbReference type="RefSeq" id="WP_071454240.1">
    <property type="nucleotide sequence ID" value="NZ_CP017675.1"/>
</dbReference>
<evidence type="ECO:0000256" key="2">
    <source>
        <dbReference type="ARBA" id="ARBA00023080"/>
    </source>
</evidence>
<dbReference type="OrthoDB" id="9780202at2"/>
<evidence type="ECO:0000256" key="1">
    <source>
        <dbReference type="ARBA" id="ARBA00022801"/>
    </source>
</evidence>
<dbReference type="PANTHER" id="PTHR42680:SF3">
    <property type="entry name" value="DCTP DEAMINASE"/>
    <property type="match status" value="1"/>
</dbReference>
<dbReference type="InterPro" id="IPR011962">
    <property type="entry name" value="dCTP_deaminase"/>
</dbReference>
<dbReference type="STRING" id="1188229.GlitD10_1373"/>
<dbReference type="EC" id="3.5.4.13" evidence="3"/>
<dbReference type="InterPro" id="IPR036157">
    <property type="entry name" value="dUTPase-like_sf"/>
</dbReference>
<evidence type="ECO:0000313" key="4">
    <source>
        <dbReference type="Proteomes" id="UP000180235"/>
    </source>
</evidence>
<dbReference type="Gene3D" id="2.70.40.10">
    <property type="match status" value="1"/>
</dbReference>
<proteinExistence type="predicted"/>
<dbReference type="EMBL" id="CP017675">
    <property type="protein sequence ID" value="APB33694.1"/>
    <property type="molecule type" value="Genomic_DNA"/>
</dbReference>
<name>A0A1J0ACN5_9CYAN</name>
<dbReference type="SUPFAM" id="SSF51283">
    <property type="entry name" value="dUTPase-like"/>
    <property type="match status" value="1"/>
</dbReference>
<dbReference type="Pfam" id="PF22769">
    <property type="entry name" value="DCD"/>
    <property type="match status" value="1"/>
</dbReference>
<keyword evidence="4" id="KW-1185">Reference proteome</keyword>
<gene>
    <name evidence="3" type="primary">dcd</name>
    <name evidence="3" type="ORF">GlitD10_1373</name>
</gene>
<keyword evidence="2" id="KW-0546">Nucleotide metabolism</keyword>
<dbReference type="Proteomes" id="UP000180235">
    <property type="component" value="Chromosome"/>
</dbReference>
<dbReference type="GO" id="GO:0006229">
    <property type="term" value="P:dUTP biosynthetic process"/>
    <property type="evidence" value="ECO:0007669"/>
    <property type="project" value="InterPro"/>
</dbReference>
<evidence type="ECO:0000313" key="3">
    <source>
        <dbReference type="EMBL" id="APB33694.1"/>
    </source>
</evidence>
<dbReference type="InterPro" id="IPR033704">
    <property type="entry name" value="dUTPase_trimeric"/>
</dbReference>
<accession>A0A1J0ACN5</accession>
<protein>
    <submittedName>
        <fullName evidence="3">dCTP deaminase</fullName>
        <ecNumber evidence="3">3.5.4.13</ecNumber>
    </submittedName>
</protein>
<dbReference type="PANTHER" id="PTHR42680">
    <property type="entry name" value="DCTP DEAMINASE"/>
    <property type="match status" value="1"/>
</dbReference>
<dbReference type="AlphaFoldDB" id="A0A1J0ACN5"/>
<dbReference type="GO" id="GO:0008829">
    <property type="term" value="F:dCTP deaminase activity"/>
    <property type="evidence" value="ECO:0007669"/>
    <property type="project" value="UniProtKB-EC"/>
</dbReference>
<sequence>MILTDQELNQLCQGTPPLVEPFDPSLINPASLDIRIGTSGLNEQEEGEPMPLDLTGYDPNRPYILEPQTWLLVASLEVFHIPEFAAGEVRLKSSRAREGFDLSLALWLDPGWQGSHLTMALRNTTRFRRLGIYPGLKIAQVILHRLSNLPQRSYAQTGRYNFDRRVQGSKG</sequence>
<dbReference type="CDD" id="cd07557">
    <property type="entry name" value="trimeric_dUTPase"/>
    <property type="match status" value="1"/>
</dbReference>
<keyword evidence="1 3" id="KW-0378">Hydrolase</keyword>
<dbReference type="KEGG" id="glt:GlitD10_1373"/>
<organism evidence="3 4">
    <name type="scientific">Gloeomargarita lithophora Alchichica-D10</name>
    <dbReference type="NCBI Taxonomy" id="1188229"/>
    <lineage>
        <taxon>Bacteria</taxon>
        <taxon>Bacillati</taxon>
        <taxon>Cyanobacteriota</taxon>
        <taxon>Cyanophyceae</taxon>
        <taxon>Gloeomargaritales</taxon>
        <taxon>Gloeomargaritaceae</taxon>
        <taxon>Gloeomargarita</taxon>
    </lineage>
</organism>